<dbReference type="Pfam" id="PF15632">
    <property type="entry name" value="ATPgrasp_Ter"/>
    <property type="match status" value="1"/>
</dbReference>
<reference evidence="4" key="1">
    <citation type="journal article" date="2019" name="Int. J. Syst. Evol. Microbiol.">
        <title>The Global Catalogue of Microorganisms (GCM) 10K type strain sequencing project: providing services to taxonomists for standard genome sequencing and annotation.</title>
        <authorList>
            <consortium name="The Broad Institute Genomics Platform"/>
            <consortium name="The Broad Institute Genome Sequencing Center for Infectious Disease"/>
            <person name="Wu L."/>
            <person name="Ma J."/>
        </authorList>
    </citation>
    <scope>NUCLEOTIDE SEQUENCE [LARGE SCALE GENOMIC DNA]</scope>
    <source>
        <strain evidence="4">CGMCC 1.10759</strain>
    </source>
</reference>
<dbReference type="SUPFAM" id="SSF56059">
    <property type="entry name" value="Glutathione synthetase ATP-binding domain-like"/>
    <property type="match status" value="1"/>
</dbReference>
<organism evidence="3 4">
    <name type="scientific">Steroidobacter flavus</name>
    <dbReference type="NCBI Taxonomy" id="1842136"/>
    <lineage>
        <taxon>Bacteria</taxon>
        <taxon>Pseudomonadati</taxon>
        <taxon>Pseudomonadota</taxon>
        <taxon>Gammaproteobacteria</taxon>
        <taxon>Steroidobacterales</taxon>
        <taxon>Steroidobacteraceae</taxon>
        <taxon>Steroidobacter</taxon>
    </lineage>
</organism>
<dbReference type="Gene3D" id="3.30.1490.20">
    <property type="entry name" value="ATP-grasp fold, A domain"/>
    <property type="match status" value="1"/>
</dbReference>
<dbReference type="RefSeq" id="WP_380603680.1">
    <property type="nucleotide sequence ID" value="NZ_JBHSDU010000015.1"/>
</dbReference>
<gene>
    <name evidence="3" type="ORF">ACFPN2_30260</name>
</gene>
<dbReference type="InterPro" id="IPR011761">
    <property type="entry name" value="ATP-grasp"/>
</dbReference>
<comment type="caution">
    <text evidence="3">The sequence shown here is derived from an EMBL/GenBank/DDBJ whole genome shotgun (WGS) entry which is preliminary data.</text>
</comment>
<name>A0ABV8T0P1_9GAMM</name>
<keyword evidence="4" id="KW-1185">Reference proteome</keyword>
<dbReference type="InterPro" id="IPR013815">
    <property type="entry name" value="ATP_grasp_subdomain_1"/>
</dbReference>
<accession>A0ABV8T0P1</accession>
<keyword evidence="1" id="KW-0067">ATP-binding</keyword>
<evidence type="ECO:0000313" key="3">
    <source>
        <dbReference type="EMBL" id="MFC4313399.1"/>
    </source>
</evidence>
<keyword evidence="1" id="KW-0547">Nucleotide-binding</keyword>
<dbReference type="PROSITE" id="PS50975">
    <property type="entry name" value="ATP_GRASP"/>
    <property type="match status" value="1"/>
</dbReference>
<evidence type="ECO:0000256" key="1">
    <source>
        <dbReference type="PROSITE-ProRule" id="PRU00409"/>
    </source>
</evidence>
<sequence length="311" mass="33736">MKTLLFTGGGGAGSEALNRLFGSTYRVHFADADIEARPATVASTQWHSIPMAAAPSFIPRLQELCRELRVDVLVPGVDEELPRVARERGGFDCDVLLPPVEFIETHLDKLASNSALRAADLPAPLTEQIGQRSKIKFPCIAKPRSGRGSRGVAIVRSEEELSAHIVISRRPAEDFILQELLEGQEYTVMMSADRNGILRAVVPVRVGVKRGITLRAQTDNDAAVVAACRAIHDSAPVPGCYNIQLIKDANGAVKPFEINPRISTTACLALAAGVDFVAAYLSAEAAPASLAQFRDDIGLKRSWHNEFVYQR</sequence>
<evidence type="ECO:0000259" key="2">
    <source>
        <dbReference type="PROSITE" id="PS50975"/>
    </source>
</evidence>
<dbReference type="EMBL" id="JBHSDU010000015">
    <property type="protein sequence ID" value="MFC4313399.1"/>
    <property type="molecule type" value="Genomic_DNA"/>
</dbReference>
<protein>
    <submittedName>
        <fullName evidence="3">ATP-grasp domain-containing protein</fullName>
    </submittedName>
</protein>
<dbReference type="Proteomes" id="UP001595904">
    <property type="component" value="Unassembled WGS sequence"/>
</dbReference>
<dbReference type="Gene3D" id="3.40.50.20">
    <property type="match status" value="1"/>
</dbReference>
<evidence type="ECO:0000313" key="4">
    <source>
        <dbReference type="Proteomes" id="UP001595904"/>
    </source>
</evidence>
<dbReference type="Gene3D" id="3.30.470.20">
    <property type="entry name" value="ATP-grasp fold, B domain"/>
    <property type="match status" value="1"/>
</dbReference>
<feature type="domain" description="ATP-grasp" evidence="2">
    <location>
        <begin position="108"/>
        <end position="285"/>
    </location>
</feature>
<proteinExistence type="predicted"/>